<protein>
    <submittedName>
        <fullName evidence="3">Permease of the drug/metabolite transporter (DMT) superfamily</fullName>
    </submittedName>
</protein>
<sequence length="305" mass="31734">MHAALVGVQIAFASLSVAGKVVVRTLDPSALALIRLAGGALVFGVLALARRERDAAPVPLRDVLAIAGCASLGIFGNQVLFLHGLRLTSAVNATVLVATIPIFTVLVAILLRREAARANALLGVLVAFAGVVWLVGGPRIDADGALGDLLVVGNSIGYAFYLVLVRDLARRHGSIRVVAIGFAAGALLALPLGVPALVAQAPSIAVETWWLVLYVVLVPTVFTYLANAWALRFASSSVVAIYVYVQPLFAAWLAWTFLDESPSPRVLVTGLAVFAGIWLVTRPALTSALRPAASGATPPASDPAR</sequence>
<feature type="transmembrane region" description="Helical" evidence="1">
    <location>
        <begin position="60"/>
        <end position="81"/>
    </location>
</feature>
<dbReference type="Proteomes" id="UP000034883">
    <property type="component" value="Chromosome"/>
</dbReference>
<feature type="transmembrane region" description="Helical" evidence="1">
    <location>
        <begin position="264"/>
        <end position="281"/>
    </location>
</feature>
<proteinExistence type="predicted"/>
<feature type="domain" description="EamA" evidence="2">
    <location>
        <begin position="5"/>
        <end position="135"/>
    </location>
</feature>
<feature type="transmembrane region" description="Helical" evidence="1">
    <location>
        <begin position="209"/>
        <end position="231"/>
    </location>
</feature>
<feature type="transmembrane region" description="Helical" evidence="1">
    <location>
        <begin position="177"/>
        <end position="197"/>
    </location>
</feature>
<organism evidence="3 4">
    <name type="scientific">Sandaracinus amylolyticus</name>
    <dbReference type="NCBI Taxonomy" id="927083"/>
    <lineage>
        <taxon>Bacteria</taxon>
        <taxon>Pseudomonadati</taxon>
        <taxon>Myxococcota</taxon>
        <taxon>Polyangia</taxon>
        <taxon>Polyangiales</taxon>
        <taxon>Sandaracinaceae</taxon>
        <taxon>Sandaracinus</taxon>
    </lineage>
</organism>
<dbReference type="AlphaFoldDB" id="A0A0F6YJS7"/>
<feature type="transmembrane region" description="Helical" evidence="1">
    <location>
        <begin position="147"/>
        <end position="165"/>
    </location>
</feature>
<evidence type="ECO:0000256" key="1">
    <source>
        <dbReference type="SAM" id="Phobius"/>
    </source>
</evidence>
<dbReference type="InterPro" id="IPR037185">
    <property type="entry name" value="EmrE-like"/>
</dbReference>
<name>A0A0F6YJS7_9BACT</name>
<dbReference type="PANTHER" id="PTHR12715">
    <property type="entry name" value="TRANSPORTER, DRUG/METABOLITE EXPORTER FAMILY"/>
    <property type="match status" value="1"/>
</dbReference>
<dbReference type="EMBL" id="CP011125">
    <property type="protein sequence ID" value="AKF08422.1"/>
    <property type="molecule type" value="Genomic_DNA"/>
</dbReference>
<dbReference type="GO" id="GO:0016020">
    <property type="term" value="C:membrane"/>
    <property type="evidence" value="ECO:0007669"/>
    <property type="project" value="InterPro"/>
</dbReference>
<feature type="transmembrane region" description="Helical" evidence="1">
    <location>
        <begin position="93"/>
        <end position="111"/>
    </location>
</feature>
<keyword evidence="4" id="KW-1185">Reference proteome</keyword>
<keyword evidence="1" id="KW-0472">Membrane</keyword>
<evidence type="ECO:0000313" key="4">
    <source>
        <dbReference type="Proteomes" id="UP000034883"/>
    </source>
</evidence>
<keyword evidence="1" id="KW-0812">Transmembrane</keyword>
<feature type="transmembrane region" description="Helical" evidence="1">
    <location>
        <begin position="118"/>
        <end position="135"/>
    </location>
</feature>
<feature type="domain" description="EamA" evidence="2">
    <location>
        <begin position="146"/>
        <end position="281"/>
    </location>
</feature>
<dbReference type="SUPFAM" id="SSF103481">
    <property type="entry name" value="Multidrug resistance efflux transporter EmrE"/>
    <property type="match status" value="2"/>
</dbReference>
<reference evidence="3 4" key="1">
    <citation type="submission" date="2015-03" db="EMBL/GenBank/DDBJ databases">
        <title>Genome assembly of Sandaracinus amylolyticus DSM 53668.</title>
        <authorList>
            <person name="Sharma G."/>
            <person name="Subramanian S."/>
        </authorList>
    </citation>
    <scope>NUCLEOTIDE SEQUENCE [LARGE SCALE GENOMIC DNA]</scope>
    <source>
        <strain evidence="3 4">DSM 53668</strain>
    </source>
</reference>
<dbReference type="InterPro" id="IPR052756">
    <property type="entry name" value="Alkyne_AA_exporter"/>
</dbReference>
<keyword evidence="1" id="KW-1133">Transmembrane helix</keyword>
<dbReference type="KEGG" id="samy:DB32_005571"/>
<dbReference type="PANTHER" id="PTHR12715:SF4">
    <property type="entry name" value="EAMA DOMAIN-CONTAINING PROTEIN"/>
    <property type="match status" value="1"/>
</dbReference>
<dbReference type="STRING" id="927083.DB32_005571"/>
<accession>A0A0F6YJS7</accession>
<dbReference type="InterPro" id="IPR000620">
    <property type="entry name" value="EamA_dom"/>
</dbReference>
<evidence type="ECO:0000259" key="2">
    <source>
        <dbReference type="Pfam" id="PF00892"/>
    </source>
</evidence>
<dbReference type="Pfam" id="PF00892">
    <property type="entry name" value="EamA"/>
    <property type="match status" value="2"/>
</dbReference>
<evidence type="ECO:0000313" key="3">
    <source>
        <dbReference type="EMBL" id="AKF08422.1"/>
    </source>
</evidence>
<feature type="transmembrane region" description="Helical" evidence="1">
    <location>
        <begin position="238"/>
        <end position="258"/>
    </location>
</feature>
<gene>
    <name evidence="3" type="ORF">DB32_005571</name>
</gene>
<feature type="transmembrane region" description="Helical" evidence="1">
    <location>
        <begin position="29"/>
        <end position="48"/>
    </location>
</feature>